<dbReference type="Proteomes" id="UP001449795">
    <property type="component" value="Chromosome"/>
</dbReference>
<dbReference type="InterPro" id="IPR029058">
    <property type="entry name" value="AB_hydrolase_fold"/>
</dbReference>
<keyword evidence="2" id="KW-0378">Hydrolase</keyword>
<dbReference type="InterPro" id="IPR051049">
    <property type="entry name" value="Dienelactone_hydrolase-like"/>
</dbReference>
<evidence type="ECO:0000313" key="2">
    <source>
        <dbReference type="EMBL" id="XAE44815.1"/>
    </source>
</evidence>
<dbReference type="EC" id="3.1.-.-" evidence="2"/>
<dbReference type="EMBL" id="CP152276">
    <property type="protein sequence ID" value="XAE44815.1"/>
    <property type="molecule type" value="Genomic_DNA"/>
</dbReference>
<dbReference type="InterPro" id="IPR002925">
    <property type="entry name" value="Dienelactn_hydro"/>
</dbReference>
<proteinExistence type="predicted"/>
<dbReference type="GO" id="GO:0016787">
    <property type="term" value="F:hydrolase activity"/>
    <property type="evidence" value="ECO:0007669"/>
    <property type="project" value="UniProtKB-KW"/>
</dbReference>
<dbReference type="SUPFAM" id="SSF53474">
    <property type="entry name" value="alpha/beta-Hydrolases"/>
    <property type="match status" value="1"/>
</dbReference>
<feature type="domain" description="Dienelactone hydrolase" evidence="1">
    <location>
        <begin position="13"/>
        <end position="242"/>
    </location>
</feature>
<evidence type="ECO:0000313" key="3">
    <source>
        <dbReference type="Proteomes" id="UP001449795"/>
    </source>
</evidence>
<evidence type="ECO:0000259" key="1">
    <source>
        <dbReference type="Pfam" id="PF01738"/>
    </source>
</evidence>
<gene>
    <name evidence="2" type="ORF">AAC691_10525</name>
</gene>
<dbReference type="PANTHER" id="PTHR46623">
    <property type="entry name" value="CARBOXYMETHYLENEBUTENOLIDASE-RELATED"/>
    <property type="match status" value="1"/>
</dbReference>
<protein>
    <submittedName>
        <fullName evidence="2">Dienelactone hydrolase family protein</fullName>
        <ecNumber evidence="2">3.1.-.-</ecNumber>
    </submittedName>
</protein>
<keyword evidence="3" id="KW-1185">Reference proteome</keyword>
<dbReference type="RefSeq" id="WP_342630019.1">
    <property type="nucleotide sequence ID" value="NZ_CP152276.1"/>
</dbReference>
<reference evidence="2 3" key="1">
    <citation type="submission" date="2024-04" db="EMBL/GenBank/DDBJ databases">
        <title>Complete genome sequence of Nguyenibacter vanlangesis HBCM-1154, a strain capable of nitrogen fixation, IAA production, and phosphorus solubilization isolated from sugarcane soil.</title>
        <authorList>
            <person name="MY HANH P."/>
        </authorList>
    </citation>
    <scope>NUCLEOTIDE SEQUENCE [LARGE SCALE GENOMIC DNA]</scope>
    <source>
        <strain evidence="2 3">HBCM 1154</strain>
    </source>
</reference>
<accession>A0ABZ3DB75</accession>
<name>A0ABZ3DB75_9PROT</name>
<dbReference type="PANTHER" id="PTHR46623:SF10">
    <property type="entry name" value="CARBOXYMETHYLENEBUTENOLIDASE HOMOLOG"/>
    <property type="match status" value="1"/>
</dbReference>
<organism evidence="2 3">
    <name type="scientific">Nguyenibacter vanlangensis</name>
    <dbReference type="NCBI Taxonomy" id="1216886"/>
    <lineage>
        <taxon>Bacteria</taxon>
        <taxon>Pseudomonadati</taxon>
        <taxon>Pseudomonadota</taxon>
        <taxon>Alphaproteobacteria</taxon>
        <taxon>Acetobacterales</taxon>
        <taxon>Acetobacteraceae</taxon>
        <taxon>Nguyenibacter</taxon>
    </lineage>
</organism>
<dbReference type="Gene3D" id="3.40.50.1820">
    <property type="entry name" value="alpha/beta hydrolase"/>
    <property type="match status" value="1"/>
</dbReference>
<sequence>MRPLSIPTPDGVIDALVFVPDGAGPHPAVLLFSDIGGLRPSYHDKAQRIADGGYAVLMPNIYYRSAAGQVVPAGRSFRDPDMRNMLLGYAAHLTPPAQARDFAALLAAIAADPAFADGAIGTVGYCMTGAFALRLAALHPDRVGAAAAFHAARLADGNDPDSVVHAVGGIAARVYLGHADRDALMPPEQIAAMDRALAEAGVHFTTELYKGALHGFTATDAPVYNPAADALHFKRLFTLLDETLGDGSVLF</sequence>
<dbReference type="Pfam" id="PF01738">
    <property type="entry name" value="DLH"/>
    <property type="match status" value="1"/>
</dbReference>